<dbReference type="Proteomes" id="UP000327011">
    <property type="component" value="Unassembled WGS sequence"/>
</dbReference>
<feature type="domain" description="SnoaL-like" evidence="1">
    <location>
        <begin position="36"/>
        <end position="137"/>
    </location>
</feature>
<dbReference type="EMBL" id="VYTZ01000006">
    <property type="protein sequence ID" value="KAA9377619.1"/>
    <property type="molecule type" value="Genomic_DNA"/>
</dbReference>
<proteinExistence type="predicted"/>
<dbReference type="AlphaFoldDB" id="A0A5J5K2Z9"/>
<dbReference type="InterPro" id="IPR032710">
    <property type="entry name" value="NTF2-like_dom_sf"/>
</dbReference>
<accession>A0A5J5K2Z9</accession>
<comment type="caution">
    <text evidence="2">The sequence shown here is derived from an EMBL/GenBank/DDBJ whole genome shotgun (WGS) entry which is preliminary data.</text>
</comment>
<dbReference type="InterPro" id="IPR037401">
    <property type="entry name" value="SnoaL-like"/>
</dbReference>
<dbReference type="Pfam" id="PF12680">
    <property type="entry name" value="SnoaL_2"/>
    <property type="match status" value="1"/>
</dbReference>
<protein>
    <submittedName>
        <fullName evidence="2">SgcJ/EcaC family oxidoreductase</fullName>
    </submittedName>
</protein>
<dbReference type="InterPro" id="IPR011944">
    <property type="entry name" value="Steroid_delta5-4_isomerase"/>
</dbReference>
<keyword evidence="3" id="KW-1185">Reference proteome</keyword>
<sequence>MTSTRPTAGTPAAPAVTVSQDDAAAVLSVMRSLSGAWAGHDAETMAKLYTDDATLILPGVTYLKGRAAISDYMDAAFAGKWKGTRVAGVPLELRYAADDVIVLVSQGGAYRPGSAEVTAEDAIRGMWLFTRRDGQWAISGYVNTPLGAAVPLPDTAG</sequence>
<name>A0A5J5K2Z9_9ACTN</name>
<reference evidence="2 3" key="1">
    <citation type="submission" date="2019-09" db="EMBL/GenBank/DDBJ databases">
        <title>Screening of Novel Bioactive Compounds from Soil-Associated.</title>
        <authorList>
            <person name="Gong X."/>
        </authorList>
    </citation>
    <scope>NUCLEOTIDE SEQUENCE [LARGE SCALE GENOMIC DNA]</scope>
    <source>
        <strain evidence="2 3">Gxj-6</strain>
    </source>
</reference>
<dbReference type="RefSeq" id="WP_150934810.1">
    <property type="nucleotide sequence ID" value="NZ_VYTZ01000006.1"/>
</dbReference>
<dbReference type="NCBIfam" id="TIGR02246">
    <property type="entry name" value="SgcJ/EcaC family oxidoreductase"/>
    <property type="match status" value="1"/>
</dbReference>
<evidence type="ECO:0000259" key="1">
    <source>
        <dbReference type="Pfam" id="PF12680"/>
    </source>
</evidence>
<dbReference type="Gene3D" id="3.10.450.50">
    <property type="match status" value="1"/>
</dbReference>
<organism evidence="2 3">
    <name type="scientific">Microbispora cellulosiformans</name>
    <dbReference type="NCBI Taxonomy" id="2614688"/>
    <lineage>
        <taxon>Bacteria</taxon>
        <taxon>Bacillati</taxon>
        <taxon>Actinomycetota</taxon>
        <taxon>Actinomycetes</taxon>
        <taxon>Streptosporangiales</taxon>
        <taxon>Streptosporangiaceae</taxon>
        <taxon>Microbispora</taxon>
    </lineage>
</organism>
<dbReference type="SUPFAM" id="SSF54427">
    <property type="entry name" value="NTF2-like"/>
    <property type="match status" value="1"/>
</dbReference>
<evidence type="ECO:0000313" key="3">
    <source>
        <dbReference type="Proteomes" id="UP000327011"/>
    </source>
</evidence>
<gene>
    <name evidence="2" type="ORF">F5972_18540</name>
</gene>
<evidence type="ECO:0000313" key="2">
    <source>
        <dbReference type="EMBL" id="KAA9377619.1"/>
    </source>
</evidence>